<sequence>VKYSIYDACKIAESQGGQCLSNNYINCNTPLRWKCAKKHEWTANFHSIKNGKTWCSTCSDTRLDISVAKELAYSKNGECLSEEYINNRSPLLWHCDKEHEWIANLMKIKNHSSWCPGCRRIKPLNLEIAKQIAHDRNGKCLSTEYKNSNAPMQWQCVMGYKWNATLRSISGRPPKVLVDDRRRVDDRRWIEDRCQIDVTAAASLS</sequence>
<dbReference type="Proteomes" id="UP000789920">
    <property type="component" value="Unassembled WGS sequence"/>
</dbReference>
<reference evidence="1" key="1">
    <citation type="submission" date="2021-06" db="EMBL/GenBank/DDBJ databases">
        <authorList>
            <person name="Kallberg Y."/>
            <person name="Tangrot J."/>
            <person name="Rosling A."/>
        </authorList>
    </citation>
    <scope>NUCLEOTIDE SEQUENCE</scope>
    <source>
        <strain evidence="1">MA461A</strain>
    </source>
</reference>
<proteinExistence type="predicted"/>
<name>A0ACA9SEH9_9GLOM</name>
<organism evidence="1 2">
    <name type="scientific">Racocetra persica</name>
    <dbReference type="NCBI Taxonomy" id="160502"/>
    <lineage>
        <taxon>Eukaryota</taxon>
        <taxon>Fungi</taxon>
        <taxon>Fungi incertae sedis</taxon>
        <taxon>Mucoromycota</taxon>
        <taxon>Glomeromycotina</taxon>
        <taxon>Glomeromycetes</taxon>
        <taxon>Diversisporales</taxon>
        <taxon>Gigasporaceae</taxon>
        <taxon>Racocetra</taxon>
    </lineage>
</organism>
<comment type="caution">
    <text evidence="1">The sequence shown here is derived from an EMBL/GenBank/DDBJ whole genome shotgun (WGS) entry which is preliminary data.</text>
</comment>
<gene>
    <name evidence="1" type="ORF">RPERSI_LOCUS29957</name>
</gene>
<dbReference type="EMBL" id="CAJVQC010114919">
    <property type="protein sequence ID" value="CAG8836506.1"/>
    <property type="molecule type" value="Genomic_DNA"/>
</dbReference>
<evidence type="ECO:0000313" key="2">
    <source>
        <dbReference type="Proteomes" id="UP000789920"/>
    </source>
</evidence>
<protein>
    <submittedName>
        <fullName evidence="1">23482_t:CDS:1</fullName>
    </submittedName>
</protein>
<evidence type="ECO:0000313" key="1">
    <source>
        <dbReference type="EMBL" id="CAG8836506.1"/>
    </source>
</evidence>
<keyword evidence="2" id="KW-1185">Reference proteome</keyword>
<feature type="non-terminal residue" evidence="1">
    <location>
        <position position="1"/>
    </location>
</feature>
<accession>A0ACA9SEH9</accession>